<dbReference type="AlphaFoldDB" id="X1QI58"/>
<gene>
    <name evidence="1" type="ORF">S06H3_61667</name>
</gene>
<sequence length="59" mass="6923">MSRLKVLKRYANMLSSEGKFIVTTAEPKRLVKEHMSGKSDNYKILFSLVVFEEWLRTCL</sequence>
<proteinExistence type="predicted"/>
<name>X1QI58_9ZZZZ</name>
<dbReference type="EMBL" id="BARV01040486">
    <property type="protein sequence ID" value="GAI54476.1"/>
    <property type="molecule type" value="Genomic_DNA"/>
</dbReference>
<protein>
    <submittedName>
        <fullName evidence="1">Uncharacterized protein</fullName>
    </submittedName>
</protein>
<comment type="caution">
    <text evidence="1">The sequence shown here is derived from an EMBL/GenBank/DDBJ whole genome shotgun (WGS) entry which is preliminary data.</text>
</comment>
<evidence type="ECO:0000313" key="1">
    <source>
        <dbReference type="EMBL" id="GAI54476.1"/>
    </source>
</evidence>
<accession>X1QI58</accession>
<organism evidence="1">
    <name type="scientific">marine sediment metagenome</name>
    <dbReference type="NCBI Taxonomy" id="412755"/>
    <lineage>
        <taxon>unclassified sequences</taxon>
        <taxon>metagenomes</taxon>
        <taxon>ecological metagenomes</taxon>
    </lineage>
</organism>
<reference evidence="1" key="1">
    <citation type="journal article" date="2014" name="Front. Microbiol.">
        <title>High frequency of phylogenetically diverse reductive dehalogenase-homologous genes in deep subseafloor sedimentary metagenomes.</title>
        <authorList>
            <person name="Kawai M."/>
            <person name="Futagami T."/>
            <person name="Toyoda A."/>
            <person name="Takaki Y."/>
            <person name="Nishi S."/>
            <person name="Hori S."/>
            <person name="Arai W."/>
            <person name="Tsubouchi T."/>
            <person name="Morono Y."/>
            <person name="Uchiyama I."/>
            <person name="Ito T."/>
            <person name="Fujiyama A."/>
            <person name="Inagaki F."/>
            <person name="Takami H."/>
        </authorList>
    </citation>
    <scope>NUCLEOTIDE SEQUENCE</scope>
    <source>
        <strain evidence="1">Expedition CK06-06</strain>
    </source>
</reference>